<evidence type="ECO:0000256" key="2">
    <source>
        <dbReference type="ARBA" id="ARBA00023274"/>
    </source>
</evidence>
<keyword evidence="1 3" id="KW-0689">Ribosomal protein</keyword>
<sequence>MIIINCKNKILGRISSVIVKIIINFCFLKKKVNIFFINVDEILTKKQKYNSHSGYVGNLKSSFKKKIFFLKKSIFRMLPKNKIRKKLMKKIFFLK</sequence>
<dbReference type="EMBL" id="CP003544">
    <property type="protein sequence ID" value="AFP84091.1"/>
    <property type="molecule type" value="Genomic_DNA"/>
</dbReference>
<dbReference type="Proteomes" id="UP000003933">
    <property type="component" value="Chromosome"/>
</dbReference>
<protein>
    <submittedName>
        <fullName evidence="3">Putative ribosomal protein L13</fullName>
    </submittedName>
</protein>
<dbReference type="Gene3D" id="3.90.1180.10">
    <property type="entry name" value="Ribosomal protein L13"/>
    <property type="match status" value="1"/>
</dbReference>
<reference evidence="3 4" key="1">
    <citation type="journal article" date="2012" name="Mol. Biol. Evol.">
        <title>Genome reduction and co-evolution between the primary and secondary bacterial symbionts of psyllids.</title>
        <authorList>
            <person name="Sloan D.B."/>
            <person name="Moran N.A."/>
        </authorList>
    </citation>
    <scope>NUCLEOTIDE SEQUENCE [LARGE SCALE GENOMIC DNA]</scope>
    <source>
        <strain evidence="3 4">HT</strain>
    </source>
</reference>
<evidence type="ECO:0000313" key="3">
    <source>
        <dbReference type="EMBL" id="AFP84091.1"/>
    </source>
</evidence>
<dbReference type="GO" id="GO:0003735">
    <property type="term" value="F:structural constituent of ribosome"/>
    <property type="evidence" value="ECO:0007669"/>
    <property type="project" value="InterPro"/>
</dbReference>
<dbReference type="STRING" id="1202539.A355_050"/>
<dbReference type="AlphaFoldDB" id="J3VQ75"/>
<dbReference type="GO" id="GO:1990904">
    <property type="term" value="C:ribonucleoprotein complex"/>
    <property type="evidence" value="ECO:0007669"/>
    <property type="project" value="UniProtKB-KW"/>
</dbReference>
<dbReference type="HOGENOM" id="CLU_2367597_0_0_6"/>
<dbReference type="GO" id="GO:0006412">
    <property type="term" value="P:translation"/>
    <property type="evidence" value="ECO:0007669"/>
    <property type="project" value="InterPro"/>
</dbReference>
<name>J3VQ75_CARRU</name>
<evidence type="ECO:0000256" key="1">
    <source>
        <dbReference type="ARBA" id="ARBA00022980"/>
    </source>
</evidence>
<evidence type="ECO:0000313" key="4">
    <source>
        <dbReference type="Proteomes" id="UP000003933"/>
    </source>
</evidence>
<dbReference type="InterPro" id="IPR036899">
    <property type="entry name" value="Ribosomal_uL13_sf"/>
</dbReference>
<proteinExistence type="predicted"/>
<gene>
    <name evidence="3" type="primary">rplM</name>
    <name evidence="3" type="ORF">A355_050</name>
</gene>
<dbReference type="KEGG" id="crt:A355_050"/>
<dbReference type="GO" id="GO:0005840">
    <property type="term" value="C:ribosome"/>
    <property type="evidence" value="ECO:0007669"/>
    <property type="project" value="UniProtKB-KW"/>
</dbReference>
<dbReference type="SUPFAM" id="SSF52161">
    <property type="entry name" value="Ribosomal protein L13"/>
    <property type="match status" value="1"/>
</dbReference>
<dbReference type="Pfam" id="PF00572">
    <property type="entry name" value="Ribosomal_L13"/>
    <property type="match status" value="1"/>
</dbReference>
<keyword evidence="2" id="KW-0687">Ribonucleoprotein</keyword>
<organism evidence="3 4">
    <name type="scientific">Candidatus Carsonella ruddii HT isolate Thao2000</name>
    <dbReference type="NCBI Taxonomy" id="1202539"/>
    <lineage>
        <taxon>Bacteria</taxon>
        <taxon>Pseudomonadati</taxon>
        <taxon>Pseudomonadota</taxon>
        <taxon>Gammaproteobacteria</taxon>
        <taxon>Oceanospirillales</taxon>
        <taxon>Halomonadaceae</taxon>
        <taxon>Zymobacter group</taxon>
        <taxon>Candidatus Carsonella</taxon>
    </lineage>
</organism>
<dbReference type="RefSeq" id="WP_014887391.1">
    <property type="nucleotide sequence ID" value="NC_018417.1"/>
</dbReference>
<accession>J3VQ75</accession>
<dbReference type="InterPro" id="IPR005822">
    <property type="entry name" value="Ribosomal_uL13"/>
</dbReference>
<dbReference type="PATRIC" id="fig|1202539.3.peg.44"/>
<dbReference type="OrthoDB" id="9801330at2"/>